<keyword evidence="7" id="KW-1185">Reference proteome</keyword>
<dbReference type="InterPro" id="IPR038765">
    <property type="entry name" value="Papain-like_cys_pep_sf"/>
</dbReference>
<dbReference type="PANTHER" id="PTHR33018:SF34">
    <property type="entry name" value="OS02G0472350 PROTEIN"/>
    <property type="match status" value="1"/>
</dbReference>
<keyword evidence="3" id="KW-0378">Hydrolase</keyword>
<sequence>MEFLSMQELCITIIQCFVMFANSLCCDRQIDDRFGFLCPNVVQSVGNTREDRISYIGSTIKEGNKQCWLAPIREGNHWTLCAICPKSNIIYWFDSLGGEQNDDIEKIFTEALEMYHIIREKNTKWLRLNYRHQLGYKECGYYVMGYMYDIIDLNRVHLLDTHFKNLECYTQEDINFIRNMWSDFFLRLMRGT</sequence>
<dbReference type="Gene3D" id="3.40.395.10">
    <property type="entry name" value="Adenoviral Proteinase, Chain A"/>
    <property type="match status" value="1"/>
</dbReference>
<comment type="caution">
    <text evidence="6">The sequence shown here is derived from an EMBL/GenBank/DDBJ whole genome shotgun (WGS) entry which is preliminary data.</text>
</comment>
<organism evidence="6 7">
    <name type="scientific">Acacia crassicarpa</name>
    <name type="common">northern wattle</name>
    <dbReference type="NCBI Taxonomy" id="499986"/>
    <lineage>
        <taxon>Eukaryota</taxon>
        <taxon>Viridiplantae</taxon>
        <taxon>Streptophyta</taxon>
        <taxon>Embryophyta</taxon>
        <taxon>Tracheophyta</taxon>
        <taxon>Spermatophyta</taxon>
        <taxon>Magnoliopsida</taxon>
        <taxon>eudicotyledons</taxon>
        <taxon>Gunneridae</taxon>
        <taxon>Pentapetalae</taxon>
        <taxon>rosids</taxon>
        <taxon>fabids</taxon>
        <taxon>Fabales</taxon>
        <taxon>Fabaceae</taxon>
        <taxon>Caesalpinioideae</taxon>
        <taxon>mimosoid clade</taxon>
        <taxon>Acacieae</taxon>
        <taxon>Acacia</taxon>
    </lineage>
</organism>
<dbReference type="AlphaFoldDB" id="A0AAE1THL4"/>
<comment type="similarity">
    <text evidence="1">Belongs to the peptidase C48 family.</text>
</comment>
<keyword evidence="2" id="KW-0645">Protease</keyword>
<proteinExistence type="inferred from homology"/>
<accession>A0AAE1THL4</accession>
<evidence type="ECO:0000256" key="4">
    <source>
        <dbReference type="SAM" id="SignalP"/>
    </source>
</evidence>
<evidence type="ECO:0000256" key="1">
    <source>
        <dbReference type="ARBA" id="ARBA00005234"/>
    </source>
</evidence>
<evidence type="ECO:0000256" key="3">
    <source>
        <dbReference type="ARBA" id="ARBA00022801"/>
    </source>
</evidence>
<feature type="signal peptide" evidence="4">
    <location>
        <begin position="1"/>
        <end position="23"/>
    </location>
</feature>
<dbReference type="PANTHER" id="PTHR33018">
    <property type="entry name" value="OS10G0338966 PROTEIN-RELATED"/>
    <property type="match status" value="1"/>
</dbReference>
<keyword evidence="4" id="KW-0732">Signal</keyword>
<dbReference type="Proteomes" id="UP001293593">
    <property type="component" value="Unassembled WGS sequence"/>
</dbReference>
<dbReference type="SUPFAM" id="SSF54001">
    <property type="entry name" value="Cysteine proteinases"/>
    <property type="match status" value="1"/>
</dbReference>
<name>A0AAE1THL4_9FABA</name>
<feature type="chain" id="PRO_5042111065" description="Ubiquitin-like protease family profile domain-containing protein" evidence="4">
    <location>
        <begin position="24"/>
        <end position="192"/>
    </location>
</feature>
<evidence type="ECO:0000259" key="5">
    <source>
        <dbReference type="Pfam" id="PF02902"/>
    </source>
</evidence>
<feature type="domain" description="Ubiquitin-like protease family profile" evidence="5">
    <location>
        <begin position="65"/>
        <end position="169"/>
    </location>
</feature>
<evidence type="ECO:0000313" key="6">
    <source>
        <dbReference type="EMBL" id="KAK4283910.1"/>
    </source>
</evidence>
<dbReference type="GO" id="GO:0006508">
    <property type="term" value="P:proteolysis"/>
    <property type="evidence" value="ECO:0007669"/>
    <property type="project" value="UniProtKB-KW"/>
</dbReference>
<reference evidence="6" key="1">
    <citation type="submission" date="2023-10" db="EMBL/GenBank/DDBJ databases">
        <title>Chromosome-level genome of the transformable northern wattle, Acacia crassicarpa.</title>
        <authorList>
            <person name="Massaro I."/>
            <person name="Sinha N.R."/>
            <person name="Poethig S."/>
            <person name="Leichty A.R."/>
        </authorList>
    </citation>
    <scope>NUCLEOTIDE SEQUENCE</scope>
    <source>
        <strain evidence="6">Acra3RX</strain>
        <tissue evidence="6">Leaf</tissue>
    </source>
</reference>
<dbReference type="EMBL" id="JAWXYG010000001">
    <property type="protein sequence ID" value="KAK4283910.1"/>
    <property type="molecule type" value="Genomic_DNA"/>
</dbReference>
<dbReference type="Pfam" id="PF02902">
    <property type="entry name" value="Peptidase_C48"/>
    <property type="match status" value="1"/>
</dbReference>
<dbReference type="InterPro" id="IPR003653">
    <property type="entry name" value="Peptidase_C48_C"/>
</dbReference>
<evidence type="ECO:0000313" key="7">
    <source>
        <dbReference type="Proteomes" id="UP001293593"/>
    </source>
</evidence>
<evidence type="ECO:0000256" key="2">
    <source>
        <dbReference type="ARBA" id="ARBA00022670"/>
    </source>
</evidence>
<dbReference type="GO" id="GO:0008234">
    <property type="term" value="F:cysteine-type peptidase activity"/>
    <property type="evidence" value="ECO:0007669"/>
    <property type="project" value="InterPro"/>
</dbReference>
<protein>
    <recommendedName>
        <fullName evidence="5">Ubiquitin-like protease family profile domain-containing protein</fullName>
    </recommendedName>
</protein>
<gene>
    <name evidence="6" type="ORF">QN277_000811</name>
</gene>